<dbReference type="EMBL" id="CADIJZ010000002">
    <property type="protein sequence ID" value="CAB3644642.1"/>
    <property type="molecule type" value="Genomic_DNA"/>
</dbReference>
<feature type="region of interest" description="Disordered" evidence="1">
    <location>
        <begin position="102"/>
        <end position="142"/>
    </location>
</feature>
<protein>
    <submittedName>
        <fullName evidence="2">Uncharacterized protein</fullName>
    </submittedName>
</protein>
<dbReference type="Proteomes" id="UP000494205">
    <property type="component" value="Unassembled WGS sequence"/>
</dbReference>
<dbReference type="AlphaFoldDB" id="A0A6J4ZVQ5"/>
<proteinExistence type="predicted"/>
<feature type="compositionally biased region" description="Low complexity" evidence="1">
    <location>
        <begin position="128"/>
        <end position="142"/>
    </location>
</feature>
<gene>
    <name evidence="2" type="ORF">LMG27174_00730</name>
</gene>
<name>A0A6J4ZVQ5_9BURK</name>
<evidence type="ECO:0000256" key="1">
    <source>
        <dbReference type="SAM" id="MobiDB-lite"/>
    </source>
</evidence>
<accession>A0A6J4ZVQ5</accession>
<sequence length="245" mass="24648">MLVACAGAAMRAEDEAGFETGAESRPEANALAPRGADAALTSCRLAASPIVFELPMASRNRSCTTVPSRLATATSADFMSVPGCRAPAPNVIHASSAALPTAQAPPASPYHGTTDARRGALDGGTFIGAKAPGKAEAPGNGKALGKAEAPGIAEACAKAEAWAKAGSPAKTEVSDKPRSLEAAPLANPNASVARSPPVPLVAAPIAERVPTVAAVTPTCRESGATHRQNERIGWSLRLNVFSAAP</sequence>
<organism evidence="2 3">
    <name type="scientific">Paraburkholderia rhynchosiae</name>
    <dbReference type="NCBI Taxonomy" id="487049"/>
    <lineage>
        <taxon>Bacteria</taxon>
        <taxon>Pseudomonadati</taxon>
        <taxon>Pseudomonadota</taxon>
        <taxon>Betaproteobacteria</taxon>
        <taxon>Burkholderiales</taxon>
        <taxon>Burkholderiaceae</taxon>
        <taxon>Paraburkholderia</taxon>
    </lineage>
</organism>
<evidence type="ECO:0000313" key="3">
    <source>
        <dbReference type="Proteomes" id="UP000494205"/>
    </source>
</evidence>
<reference evidence="2 3" key="1">
    <citation type="submission" date="2020-04" db="EMBL/GenBank/DDBJ databases">
        <authorList>
            <person name="De Canck E."/>
        </authorList>
    </citation>
    <scope>NUCLEOTIDE SEQUENCE [LARGE SCALE GENOMIC DNA]</scope>
    <source>
        <strain evidence="2 3">LMG 27174</strain>
    </source>
</reference>
<evidence type="ECO:0000313" key="2">
    <source>
        <dbReference type="EMBL" id="CAB3644642.1"/>
    </source>
</evidence>